<organism evidence="2 3">
    <name type="scientific">Desulfosarcina alkanivorans</name>
    <dbReference type="NCBI Taxonomy" id="571177"/>
    <lineage>
        <taxon>Bacteria</taxon>
        <taxon>Pseudomonadati</taxon>
        <taxon>Thermodesulfobacteriota</taxon>
        <taxon>Desulfobacteria</taxon>
        <taxon>Desulfobacterales</taxon>
        <taxon>Desulfosarcinaceae</taxon>
        <taxon>Desulfosarcina</taxon>
    </lineage>
</organism>
<proteinExistence type="predicted"/>
<name>A0A5K7YPI5_9BACT</name>
<dbReference type="EMBL" id="AP021874">
    <property type="protein sequence ID" value="BBO66527.1"/>
    <property type="molecule type" value="Genomic_DNA"/>
</dbReference>
<evidence type="ECO:0000313" key="2">
    <source>
        <dbReference type="EMBL" id="BBO66527.1"/>
    </source>
</evidence>
<sequence length="119" mass="12503">MSWLLNGIGHDSSLGRFVCAVLDTGFAALSIDEGIDAASFNSVLVAVKGVTGKPHDPAGFGFVAKLLGQFNNPILCLITVLVPFSIGGLPPMVLMVLVGTFIKTGNPHFFKCGVRSNRN</sequence>
<dbReference type="Proteomes" id="UP000427906">
    <property type="component" value="Chromosome"/>
</dbReference>
<dbReference type="AlphaFoldDB" id="A0A5K7YPI5"/>
<gene>
    <name evidence="2" type="ORF">DSCA_04570</name>
</gene>
<accession>A0A5K7YPI5</accession>
<keyword evidence="3" id="KW-1185">Reference proteome</keyword>
<feature type="transmembrane region" description="Helical" evidence="1">
    <location>
        <begin position="74"/>
        <end position="102"/>
    </location>
</feature>
<keyword evidence="1" id="KW-1133">Transmembrane helix</keyword>
<protein>
    <submittedName>
        <fullName evidence="2">Uncharacterized protein</fullName>
    </submittedName>
</protein>
<evidence type="ECO:0000256" key="1">
    <source>
        <dbReference type="SAM" id="Phobius"/>
    </source>
</evidence>
<evidence type="ECO:0000313" key="3">
    <source>
        <dbReference type="Proteomes" id="UP000427906"/>
    </source>
</evidence>
<dbReference type="KEGG" id="dalk:DSCA_04570"/>
<keyword evidence="1" id="KW-0812">Transmembrane</keyword>
<keyword evidence="1" id="KW-0472">Membrane</keyword>
<reference evidence="2 3" key="1">
    <citation type="submission" date="2019-11" db="EMBL/GenBank/DDBJ databases">
        <title>Comparative genomics of hydrocarbon-degrading Desulfosarcina strains.</title>
        <authorList>
            <person name="Watanabe M."/>
            <person name="Kojima H."/>
            <person name="Fukui M."/>
        </authorList>
    </citation>
    <scope>NUCLEOTIDE SEQUENCE [LARGE SCALE GENOMIC DNA]</scope>
    <source>
        <strain evidence="2 3">PL12</strain>
    </source>
</reference>